<gene>
    <name evidence="2" type="ORF">H9704_09350</name>
</gene>
<feature type="domain" description="Uroporphyrinogen decarboxylase (URO-D)" evidence="1">
    <location>
        <begin position="2"/>
        <end position="333"/>
    </location>
</feature>
<dbReference type="PANTHER" id="PTHR47099">
    <property type="entry name" value="METHYLCOBAMIDE:COM METHYLTRANSFERASE MTBA"/>
    <property type="match status" value="1"/>
</dbReference>
<dbReference type="InterPro" id="IPR038071">
    <property type="entry name" value="UROD/MetE-like_sf"/>
</dbReference>
<proteinExistence type="predicted"/>
<reference evidence="2" key="1">
    <citation type="journal article" date="2021" name="PeerJ">
        <title>Extensive microbial diversity within the chicken gut microbiome revealed by metagenomics and culture.</title>
        <authorList>
            <person name="Gilroy R."/>
            <person name="Ravi A."/>
            <person name="Getino M."/>
            <person name="Pursley I."/>
            <person name="Horton D.L."/>
            <person name="Alikhan N.F."/>
            <person name="Baker D."/>
            <person name="Gharbi K."/>
            <person name="Hall N."/>
            <person name="Watson M."/>
            <person name="Adriaenssens E.M."/>
            <person name="Foster-Nyarko E."/>
            <person name="Jarju S."/>
            <person name="Secka A."/>
            <person name="Antonio M."/>
            <person name="Oren A."/>
            <person name="Chaudhuri R.R."/>
            <person name="La Ragione R."/>
            <person name="Hildebrand F."/>
            <person name="Pallen M.J."/>
        </authorList>
    </citation>
    <scope>NUCLEOTIDE SEQUENCE</scope>
    <source>
        <strain evidence="2">CHK180-15479</strain>
    </source>
</reference>
<dbReference type="Gene3D" id="3.20.20.210">
    <property type="match status" value="1"/>
</dbReference>
<name>A0A9D2N0K0_9FIRM</name>
<reference evidence="2" key="2">
    <citation type="submission" date="2021-04" db="EMBL/GenBank/DDBJ databases">
        <authorList>
            <person name="Gilroy R."/>
        </authorList>
    </citation>
    <scope>NUCLEOTIDE SEQUENCE</scope>
    <source>
        <strain evidence="2">CHK180-15479</strain>
    </source>
</reference>
<dbReference type="Pfam" id="PF01208">
    <property type="entry name" value="URO-D"/>
    <property type="match status" value="1"/>
</dbReference>
<dbReference type="GO" id="GO:0004853">
    <property type="term" value="F:uroporphyrinogen decarboxylase activity"/>
    <property type="evidence" value="ECO:0007669"/>
    <property type="project" value="InterPro"/>
</dbReference>
<evidence type="ECO:0000313" key="2">
    <source>
        <dbReference type="EMBL" id="HJC06345.1"/>
    </source>
</evidence>
<evidence type="ECO:0000313" key="3">
    <source>
        <dbReference type="Proteomes" id="UP000823910"/>
    </source>
</evidence>
<dbReference type="InterPro" id="IPR052024">
    <property type="entry name" value="Methanogen_methyltrans"/>
</dbReference>
<dbReference type="EMBL" id="DWWT01000044">
    <property type="protein sequence ID" value="HJC06345.1"/>
    <property type="molecule type" value="Genomic_DNA"/>
</dbReference>
<dbReference type="GO" id="GO:0006779">
    <property type="term" value="P:porphyrin-containing compound biosynthetic process"/>
    <property type="evidence" value="ECO:0007669"/>
    <property type="project" value="InterPro"/>
</dbReference>
<organism evidence="2 3">
    <name type="scientific">Candidatus Enterocloster excrementipullorum</name>
    <dbReference type="NCBI Taxonomy" id="2838559"/>
    <lineage>
        <taxon>Bacteria</taxon>
        <taxon>Bacillati</taxon>
        <taxon>Bacillota</taxon>
        <taxon>Clostridia</taxon>
        <taxon>Lachnospirales</taxon>
        <taxon>Lachnospiraceae</taxon>
        <taxon>Enterocloster</taxon>
    </lineage>
</organism>
<protein>
    <recommendedName>
        <fullName evidence="1">Uroporphyrinogen decarboxylase (URO-D) domain-containing protein</fullName>
    </recommendedName>
</protein>
<accession>A0A9D2N0K0</accession>
<dbReference type="Proteomes" id="UP000823910">
    <property type="component" value="Unassembled WGS sequence"/>
</dbReference>
<dbReference type="InterPro" id="IPR000257">
    <property type="entry name" value="Uroporphyrinogen_deCOase"/>
</dbReference>
<evidence type="ECO:0000259" key="1">
    <source>
        <dbReference type="Pfam" id="PF01208"/>
    </source>
</evidence>
<dbReference type="AlphaFoldDB" id="A0A9D2N0K0"/>
<dbReference type="PANTHER" id="PTHR47099:SF1">
    <property type="entry name" value="METHYLCOBAMIDE:COM METHYLTRANSFERASE MTBA"/>
    <property type="match status" value="1"/>
</dbReference>
<dbReference type="SUPFAM" id="SSF51726">
    <property type="entry name" value="UROD/MetE-like"/>
    <property type="match status" value="1"/>
</dbReference>
<comment type="caution">
    <text evidence="2">The sequence shown here is derived from an EMBL/GenBank/DDBJ whole genome shotgun (WGS) entry which is preliminary data.</text>
</comment>
<sequence length="340" mass="37706">MTKRERMRNVLANKPVDRVPVAFFHHFTEAGDWNMGLERAEAFERNIEGHRQALEVFDPDIIKIMNDTLMMMPLDVSFAEHASDLAAIRPMPLDCEYAVKQIELTKRVMEIYRDCDAPVYVTSFSAAWVLRNALILGLPVAGAQEPQMKRFMAEDPEAVANCLMRISEGIAALNRVLMTECGADGIYFSVANQAGFFPREFHQKYVSPSEKYVLAEAKKIRDMNIVHICGYHGHGNDLSLYTEYGAAAYSVAVNAEGTTMAEAKKLFGGAPVIGGFTQDGVIYKGSREEVKKAAWDILDNAGQIGVVLGADCTVPNDIDENRFNWVRDAAAEYAAQHPSG</sequence>